<reference evidence="4" key="1">
    <citation type="submission" date="2018-05" db="EMBL/GenBank/DDBJ databases">
        <authorList>
            <person name="Lanie J.A."/>
            <person name="Ng W.-L."/>
            <person name="Kazmierczak K.M."/>
            <person name="Andrzejewski T.M."/>
            <person name="Davidsen T.M."/>
            <person name="Wayne K.J."/>
            <person name="Tettelin H."/>
            <person name="Glass J.I."/>
            <person name="Rusch D."/>
            <person name="Podicherti R."/>
            <person name="Tsui H.-C.T."/>
            <person name="Winkler M.E."/>
        </authorList>
    </citation>
    <scope>NUCLEOTIDE SEQUENCE</scope>
</reference>
<sequence>MAAPPRPPDELPEGGLDALIDSSGIRRIHVLAWRDLDDPEAGGSEVHAHEVARRWADAGLEVTFRTSHAAGHRTSTRRAGYRVVRRAGRYLVFPRAVAAELLGAHGRRDALVEIWNGVPFFSPLWAAKPRMAFLHHDHELLWPMVLSPGLARLGSFLERRIAPPCYRKTPIVTLSESSRASLIRDLHLPGHGVHVVEPGIHSRFSPAAARFPTPLVVAAGRLMPSKRFDALIRMVAEVRRTVPDTRLEILGEGYVEEELLEVIAELGADSWVDLRGHVDDAELVAAYRRAWVVASASSSEGWGMTLTEAAACGTPAVATRIPGHEDAVEHGVSGLLADDDRQLADHLAGLLADDERRSELGRAALTRSARYDWDRTATEAFRVLASTAPLGS</sequence>
<dbReference type="Pfam" id="PF13439">
    <property type="entry name" value="Glyco_transf_4"/>
    <property type="match status" value="1"/>
</dbReference>
<dbReference type="SUPFAM" id="SSF53756">
    <property type="entry name" value="UDP-Glycosyltransferase/glycogen phosphorylase"/>
    <property type="match status" value="1"/>
</dbReference>
<name>A0A381UA22_9ZZZZ</name>
<feature type="domain" description="Glycosyl transferase family 1" evidence="2">
    <location>
        <begin position="214"/>
        <end position="364"/>
    </location>
</feature>
<proteinExistence type="predicted"/>
<dbReference type="Gene3D" id="3.40.50.2000">
    <property type="entry name" value="Glycogen Phosphorylase B"/>
    <property type="match status" value="2"/>
</dbReference>
<accession>A0A381UA22</accession>
<dbReference type="EMBL" id="UINC01006034">
    <property type="protein sequence ID" value="SVA25066.1"/>
    <property type="molecule type" value="Genomic_DNA"/>
</dbReference>
<dbReference type="InterPro" id="IPR001296">
    <property type="entry name" value="Glyco_trans_1"/>
</dbReference>
<evidence type="ECO:0000259" key="2">
    <source>
        <dbReference type="Pfam" id="PF00534"/>
    </source>
</evidence>
<keyword evidence="1" id="KW-0808">Transferase</keyword>
<dbReference type="AlphaFoldDB" id="A0A381UA22"/>
<dbReference type="PANTHER" id="PTHR46401:SF2">
    <property type="entry name" value="GLYCOSYLTRANSFERASE WBBK-RELATED"/>
    <property type="match status" value="1"/>
</dbReference>
<organism evidence="4">
    <name type="scientific">marine metagenome</name>
    <dbReference type="NCBI Taxonomy" id="408172"/>
    <lineage>
        <taxon>unclassified sequences</taxon>
        <taxon>metagenomes</taxon>
        <taxon>ecological metagenomes</taxon>
    </lineage>
</organism>
<evidence type="ECO:0008006" key="5">
    <source>
        <dbReference type="Google" id="ProtNLM"/>
    </source>
</evidence>
<gene>
    <name evidence="4" type="ORF">METZ01_LOCUS77920</name>
</gene>
<dbReference type="InterPro" id="IPR028098">
    <property type="entry name" value="Glyco_trans_4-like_N"/>
</dbReference>
<dbReference type="CDD" id="cd03801">
    <property type="entry name" value="GT4_PimA-like"/>
    <property type="match status" value="1"/>
</dbReference>
<dbReference type="Pfam" id="PF00534">
    <property type="entry name" value="Glycos_transf_1"/>
    <property type="match status" value="1"/>
</dbReference>
<evidence type="ECO:0000259" key="3">
    <source>
        <dbReference type="Pfam" id="PF13439"/>
    </source>
</evidence>
<dbReference type="PANTHER" id="PTHR46401">
    <property type="entry name" value="GLYCOSYLTRANSFERASE WBBK-RELATED"/>
    <property type="match status" value="1"/>
</dbReference>
<dbReference type="GO" id="GO:0016757">
    <property type="term" value="F:glycosyltransferase activity"/>
    <property type="evidence" value="ECO:0007669"/>
    <property type="project" value="InterPro"/>
</dbReference>
<protein>
    <recommendedName>
        <fullName evidence="5">Glycosyl transferase family 1 domain-containing protein</fullName>
    </recommendedName>
</protein>
<dbReference type="GO" id="GO:0009103">
    <property type="term" value="P:lipopolysaccharide biosynthetic process"/>
    <property type="evidence" value="ECO:0007669"/>
    <property type="project" value="TreeGrafter"/>
</dbReference>
<evidence type="ECO:0000256" key="1">
    <source>
        <dbReference type="ARBA" id="ARBA00022679"/>
    </source>
</evidence>
<evidence type="ECO:0000313" key="4">
    <source>
        <dbReference type="EMBL" id="SVA25066.1"/>
    </source>
</evidence>
<feature type="domain" description="Glycosyltransferase subfamily 4-like N-terminal" evidence="3">
    <location>
        <begin position="42"/>
        <end position="201"/>
    </location>
</feature>